<organism evidence="1 2">
    <name type="scientific">Plasmopara halstedii</name>
    <name type="common">Downy mildew of sunflower</name>
    <dbReference type="NCBI Taxonomy" id="4781"/>
    <lineage>
        <taxon>Eukaryota</taxon>
        <taxon>Sar</taxon>
        <taxon>Stramenopiles</taxon>
        <taxon>Oomycota</taxon>
        <taxon>Peronosporomycetes</taxon>
        <taxon>Peronosporales</taxon>
        <taxon>Peronosporaceae</taxon>
        <taxon>Plasmopara</taxon>
    </lineage>
</organism>
<dbReference type="GO" id="GO:0042277">
    <property type="term" value="F:peptide binding"/>
    <property type="evidence" value="ECO:0007669"/>
    <property type="project" value="TreeGrafter"/>
</dbReference>
<dbReference type="STRING" id="4781.A0A0P1B247"/>
<dbReference type="AlphaFoldDB" id="A0A0P1B247"/>
<name>A0A0P1B247_PLAHL</name>
<dbReference type="RefSeq" id="XP_024584296.1">
    <property type="nucleotide sequence ID" value="XM_024718948.1"/>
</dbReference>
<sequence length="138" mass="16010">MVAILELMGVMENWGLVTYTETFLLVDEKLSSYEMKLRQMQRVQFVTYYPISGFAFDAAHRIYPEWKLWDTFVHDVMLGSAFVKDAMISSHPIEVVVHHPDEADQIFNAFSYHNPSINTVTEDLWEALEKVGFPLVPH</sequence>
<dbReference type="EMBL" id="CCYD01002864">
    <property type="protein sequence ID" value="CEG47927.1"/>
    <property type="molecule type" value="Genomic_DNA"/>
</dbReference>
<dbReference type="GO" id="GO:0005615">
    <property type="term" value="C:extracellular space"/>
    <property type="evidence" value="ECO:0007669"/>
    <property type="project" value="TreeGrafter"/>
</dbReference>
<evidence type="ECO:0000313" key="1">
    <source>
        <dbReference type="EMBL" id="CEG47927.1"/>
    </source>
</evidence>
<dbReference type="InterPro" id="IPR027268">
    <property type="entry name" value="Peptidase_M4/M1_CTD_sf"/>
</dbReference>
<dbReference type="GO" id="GO:0006508">
    <property type="term" value="P:proteolysis"/>
    <property type="evidence" value="ECO:0007669"/>
    <property type="project" value="TreeGrafter"/>
</dbReference>
<dbReference type="PANTHER" id="PTHR11533:SF174">
    <property type="entry name" value="PUROMYCIN-SENSITIVE AMINOPEPTIDASE-RELATED"/>
    <property type="match status" value="1"/>
</dbReference>
<dbReference type="PANTHER" id="PTHR11533">
    <property type="entry name" value="PROTEASE M1 ZINC METALLOPROTEASE"/>
    <property type="match status" value="1"/>
</dbReference>
<dbReference type="GO" id="GO:0070006">
    <property type="term" value="F:metalloaminopeptidase activity"/>
    <property type="evidence" value="ECO:0007669"/>
    <property type="project" value="TreeGrafter"/>
</dbReference>
<evidence type="ECO:0000313" key="2">
    <source>
        <dbReference type="Proteomes" id="UP000054928"/>
    </source>
</evidence>
<keyword evidence="2" id="KW-1185">Reference proteome</keyword>
<dbReference type="GO" id="GO:0008270">
    <property type="term" value="F:zinc ion binding"/>
    <property type="evidence" value="ECO:0007669"/>
    <property type="project" value="TreeGrafter"/>
</dbReference>
<keyword evidence="1" id="KW-0645">Protease</keyword>
<dbReference type="SUPFAM" id="SSF55486">
    <property type="entry name" value="Metalloproteases ('zincins'), catalytic domain"/>
    <property type="match status" value="1"/>
</dbReference>
<reference evidence="2" key="1">
    <citation type="submission" date="2014-09" db="EMBL/GenBank/DDBJ databases">
        <authorList>
            <person name="Sharma Rahul"/>
            <person name="Thines Marco"/>
        </authorList>
    </citation>
    <scope>NUCLEOTIDE SEQUENCE [LARGE SCALE GENOMIC DNA]</scope>
</reference>
<accession>A0A0P1B247</accession>
<dbReference type="GeneID" id="36400305"/>
<dbReference type="GO" id="GO:0016020">
    <property type="term" value="C:membrane"/>
    <property type="evidence" value="ECO:0007669"/>
    <property type="project" value="TreeGrafter"/>
</dbReference>
<dbReference type="OrthoDB" id="10031169at2759"/>
<proteinExistence type="predicted"/>
<dbReference type="Gene3D" id="1.10.390.10">
    <property type="entry name" value="Neutral Protease Domain 2"/>
    <property type="match status" value="2"/>
</dbReference>
<protein>
    <submittedName>
        <fullName evidence="1">Puromycin-sensitive aminopeptidase and related aminopeptidases</fullName>
    </submittedName>
</protein>
<dbReference type="GO" id="GO:0005737">
    <property type="term" value="C:cytoplasm"/>
    <property type="evidence" value="ECO:0007669"/>
    <property type="project" value="TreeGrafter"/>
</dbReference>
<keyword evidence="1" id="KW-0378">Hydrolase</keyword>
<dbReference type="GO" id="GO:0043171">
    <property type="term" value="P:peptide catabolic process"/>
    <property type="evidence" value="ECO:0007669"/>
    <property type="project" value="TreeGrafter"/>
</dbReference>
<keyword evidence="1" id="KW-0031">Aminopeptidase</keyword>
<dbReference type="InterPro" id="IPR050344">
    <property type="entry name" value="Peptidase_M1_aminopeptidases"/>
</dbReference>
<dbReference type="Proteomes" id="UP000054928">
    <property type="component" value="Unassembled WGS sequence"/>
</dbReference>